<dbReference type="CDD" id="cd03230">
    <property type="entry name" value="ABC_DR_subfamily_A"/>
    <property type="match status" value="1"/>
</dbReference>
<dbReference type="InterPro" id="IPR003593">
    <property type="entry name" value="AAA+_ATPase"/>
</dbReference>
<evidence type="ECO:0000256" key="1">
    <source>
        <dbReference type="ARBA" id="ARBA00022448"/>
    </source>
</evidence>
<evidence type="ECO:0000256" key="3">
    <source>
        <dbReference type="ARBA" id="ARBA00022840"/>
    </source>
</evidence>
<evidence type="ECO:0000256" key="2">
    <source>
        <dbReference type="ARBA" id="ARBA00022741"/>
    </source>
</evidence>
<gene>
    <name evidence="5" type="ORF">ACFSUN_07450</name>
</gene>
<dbReference type="Proteomes" id="UP001597451">
    <property type="component" value="Unassembled WGS sequence"/>
</dbReference>
<dbReference type="PANTHER" id="PTHR42939">
    <property type="entry name" value="ABC TRANSPORTER ATP-BINDING PROTEIN ALBC-RELATED"/>
    <property type="match status" value="1"/>
</dbReference>
<dbReference type="EMBL" id="JBHUMX010000015">
    <property type="protein sequence ID" value="MFD2628622.1"/>
    <property type="molecule type" value="Genomic_DNA"/>
</dbReference>
<evidence type="ECO:0000259" key="4">
    <source>
        <dbReference type="PROSITE" id="PS50893"/>
    </source>
</evidence>
<keyword evidence="1" id="KW-0813">Transport</keyword>
<reference evidence="6" key="1">
    <citation type="journal article" date="2019" name="Int. J. Syst. Evol. Microbiol.">
        <title>The Global Catalogue of Microorganisms (GCM) 10K type strain sequencing project: providing services to taxonomists for standard genome sequencing and annotation.</title>
        <authorList>
            <consortium name="The Broad Institute Genomics Platform"/>
            <consortium name="The Broad Institute Genome Sequencing Center for Infectious Disease"/>
            <person name="Wu L."/>
            <person name="Ma J."/>
        </authorList>
    </citation>
    <scope>NUCLEOTIDE SEQUENCE [LARGE SCALE GENOMIC DNA]</scope>
    <source>
        <strain evidence="6">TISTR 1858</strain>
    </source>
</reference>
<dbReference type="GO" id="GO:0005524">
    <property type="term" value="F:ATP binding"/>
    <property type="evidence" value="ECO:0007669"/>
    <property type="project" value="UniProtKB-KW"/>
</dbReference>
<dbReference type="InterPro" id="IPR003439">
    <property type="entry name" value="ABC_transporter-like_ATP-bd"/>
</dbReference>
<dbReference type="Pfam" id="PF00005">
    <property type="entry name" value="ABC_tran"/>
    <property type="match status" value="1"/>
</dbReference>
<dbReference type="PANTHER" id="PTHR42939:SF3">
    <property type="entry name" value="ABC TRANSPORTER ATP-BINDING COMPONENT"/>
    <property type="match status" value="1"/>
</dbReference>
<keyword evidence="6" id="KW-1185">Reference proteome</keyword>
<dbReference type="InterPro" id="IPR027417">
    <property type="entry name" value="P-loop_NTPase"/>
</dbReference>
<sequence length="284" mass="33114">MNAVEFHDVAKKRKDFRLENINMTIPSGFVTGFIGPNGSGKTTTIQMLMNLLNTDNGEITLFGESHKDHHVKQRIGFVYDDLYMYEEFNINKMKSFIAPLYENWNETLFQKYVKEFDLPLKKKLKHFSKGMKMKCSLLFALAHEPEFIIMDEPTSGLDPIFRRELLDQLQELMLRDNQTIFLSTHITTDLERIADYIVFIYKGEIIFQKSMLEIQEQFHIVKGKKEMIDADTETLFSGIRMNENGFSALYEGDPHVFDAHGEEMVTENASLEDIMYFLTREGNK</sequence>
<dbReference type="Gene3D" id="3.40.50.300">
    <property type="entry name" value="P-loop containing nucleotide triphosphate hydrolases"/>
    <property type="match status" value="1"/>
</dbReference>
<protein>
    <submittedName>
        <fullName evidence="5">ABC transporter ATP-binding protein</fullName>
    </submittedName>
</protein>
<comment type="caution">
    <text evidence="5">The sequence shown here is derived from an EMBL/GenBank/DDBJ whole genome shotgun (WGS) entry which is preliminary data.</text>
</comment>
<evidence type="ECO:0000313" key="5">
    <source>
        <dbReference type="EMBL" id="MFD2628622.1"/>
    </source>
</evidence>
<proteinExistence type="predicted"/>
<evidence type="ECO:0000313" key="6">
    <source>
        <dbReference type="Proteomes" id="UP001597451"/>
    </source>
</evidence>
<name>A0ABW5PZZ7_9BACI</name>
<dbReference type="RefSeq" id="WP_379561357.1">
    <property type="nucleotide sequence ID" value="NZ_JBHUMX010000015.1"/>
</dbReference>
<keyword evidence="2" id="KW-0547">Nucleotide-binding</keyword>
<dbReference type="SMART" id="SM00382">
    <property type="entry name" value="AAA"/>
    <property type="match status" value="1"/>
</dbReference>
<accession>A0ABW5PZZ7</accession>
<dbReference type="InterPro" id="IPR051782">
    <property type="entry name" value="ABC_Transporter_VariousFunc"/>
</dbReference>
<organism evidence="5 6">
    <name type="scientific">Oceanobacillus kapialis</name>
    <dbReference type="NCBI Taxonomy" id="481353"/>
    <lineage>
        <taxon>Bacteria</taxon>
        <taxon>Bacillati</taxon>
        <taxon>Bacillota</taxon>
        <taxon>Bacilli</taxon>
        <taxon>Bacillales</taxon>
        <taxon>Bacillaceae</taxon>
        <taxon>Oceanobacillus</taxon>
    </lineage>
</organism>
<feature type="domain" description="ABC transporter" evidence="4">
    <location>
        <begin position="1"/>
        <end position="227"/>
    </location>
</feature>
<keyword evidence="3 5" id="KW-0067">ATP-binding</keyword>
<dbReference type="SUPFAM" id="SSF52540">
    <property type="entry name" value="P-loop containing nucleoside triphosphate hydrolases"/>
    <property type="match status" value="1"/>
</dbReference>
<dbReference type="PROSITE" id="PS50893">
    <property type="entry name" value="ABC_TRANSPORTER_2"/>
    <property type="match status" value="1"/>
</dbReference>